<dbReference type="SMART" id="SM00160">
    <property type="entry name" value="RanBD"/>
    <property type="match status" value="1"/>
</dbReference>
<keyword evidence="9" id="KW-1185">Reference proteome</keyword>
<evidence type="ECO:0000259" key="7">
    <source>
        <dbReference type="PROSITE" id="PS50196"/>
    </source>
</evidence>
<evidence type="ECO:0000256" key="5">
    <source>
        <dbReference type="ARBA" id="ARBA00059866"/>
    </source>
</evidence>
<dbReference type="SUPFAM" id="SSF50729">
    <property type="entry name" value="PH domain-like"/>
    <property type="match status" value="1"/>
</dbReference>
<dbReference type="PANTHER" id="PTHR23138:SF88">
    <property type="entry name" value="RAN-BINDING PROTEIN 3-LIKE"/>
    <property type="match status" value="1"/>
</dbReference>
<evidence type="ECO:0000256" key="2">
    <source>
        <dbReference type="ARBA" id="ARBA00004496"/>
    </source>
</evidence>
<dbReference type="GO" id="GO:0046332">
    <property type="term" value="F:SMAD binding"/>
    <property type="evidence" value="ECO:0007669"/>
    <property type="project" value="UniProtKB-ARBA"/>
</dbReference>
<evidence type="ECO:0000256" key="1">
    <source>
        <dbReference type="ARBA" id="ARBA00004123"/>
    </source>
</evidence>
<keyword evidence="3" id="KW-0963">Cytoplasm</keyword>
<dbReference type="Proteomes" id="UP000694556">
    <property type="component" value="Chromosome Z"/>
</dbReference>
<dbReference type="FunFam" id="2.30.29.30:FF:000228">
    <property type="entry name" value="ran-binding protein 3-like isoform X2"/>
    <property type="match status" value="1"/>
</dbReference>
<name>A0A8C3BQ00_CAIMO</name>
<dbReference type="InterPro" id="IPR000156">
    <property type="entry name" value="Ran_bind_dom"/>
</dbReference>
<evidence type="ECO:0000313" key="9">
    <source>
        <dbReference type="Proteomes" id="UP000694556"/>
    </source>
</evidence>
<sequence length="515" mass="57385">MRNRPIPACERGVSYAGTQHACAGCDVSVRAGHVAKAKPELAKRRGWPGDPLSPTERCCSERSVLAHPTFVFEKKDRPLKRPAEEPVCKAENDFICCSRKRARSSSFTFQKSNSLSNTDTKLAQKRGRSSSFTILPTFPPSQPVKKNNIFMTSALLRRNTEVKTTKERSLSQSQLRNVIRPAILQPPQALTCPENPVVSLMTKQEAHIQLPEDSSYSLAENLVSSKTAARSSITMNPSSSKATRTENRSVLCNSNSSFVFGENMDERVLSPEKHPKPCNEADSCKGETTSLYIESFQVSPQTKTALLRNTTLIESTSACISKPVEKVLLDKVEVITGEEAEHNVLQINCKLFVFNKLSLTWIERGRGSLRLNDTSSNKCGMLQSRLIMRNQGSLRLILNTRLWDQMVIKRANRKSVCFTATDQEDHSVQVFLIQASSKDAGYLYAAIHHRLVALRSFAEQEPEANQIDIESEIAFQPLNCDSDEDDEKITQVSSSGSAVKEIPSLLQKDALWLHL</sequence>
<feature type="domain" description="RanBD1" evidence="7">
    <location>
        <begin position="328"/>
        <end position="409"/>
    </location>
</feature>
<evidence type="ECO:0000256" key="4">
    <source>
        <dbReference type="ARBA" id="ARBA00023242"/>
    </source>
</evidence>
<dbReference type="Gene3D" id="2.30.29.30">
    <property type="entry name" value="Pleckstrin-homology domain (PH domain)/Phosphotyrosine-binding domain (PTB)"/>
    <property type="match status" value="1"/>
</dbReference>
<comment type="subcellular location">
    <subcellularLocation>
        <location evidence="2">Cytoplasm</location>
    </subcellularLocation>
    <subcellularLocation>
        <location evidence="1">Nucleus</location>
    </subcellularLocation>
</comment>
<evidence type="ECO:0000256" key="6">
    <source>
        <dbReference type="ARBA" id="ARBA00068028"/>
    </source>
</evidence>
<reference evidence="8" key="2">
    <citation type="submission" date="2025-08" db="UniProtKB">
        <authorList>
            <consortium name="Ensembl"/>
        </authorList>
    </citation>
    <scope>IDENTIFICATION</scope>
</reference>
<reference evidence="8" key="1">
    <citation type="submission" date="2018-09" db="EMBL/GenBank/DDBJ databases">
        <title>Common duck and Muscovy duck high density SNP chip.</title>
        <authorList>
            <person name="Vignal A."/>
            <person name="Thebault N."/>
            <person name="Warren W.C."/>
        </authorList>
    </citation>
    <scope>NUCLEOTIDE SEQUENCE [LARGE SCALE GENOMIC DNA]</scope>
</reference>
<dbReference type="GO" id="GO:0005737">
    <property type="term" value="C:cytoplasm"/>
    <property type="evidence" value="ECO:0007669"/>
    <property type="project" value="UniProtKB-SubCell"/>
</dbReference>
<organism evidence="8 9">
    <name type="scientific">Cairina moschata</name>
    <name type="common">Muscovy duck</name>
    <dbReference type="NCBI Taxonomy" id="8855"/>
    <lineage>
        <taxon>Eukaryota</taxon>
        <taxon>Metazoa</taxon>
        <taxon>Chordata</taxon>
        <taxon>Craniata</taxon>
        <taxon>Vertebrata</taxon>
        <taxon>Euteleostomi</taxon>
        <taxon>Archelosauria</taxon>
        <taxon>Archosauria</taxon>
        <taxon>Dinosauria</taxon>
        <taxon>Saurischia</taxon>
        <taxon>Theropoda</taxon>
        <taxon>Coelurosauria</taxon>
        <taxon>Aves</taxon>
        <taxon>Neognathae</taxon>
        <taxon>Galloanserae</taxon>
        <taxon>Anseriformes</taxon>
        <taxon>Anatidae</taxon>
        <taxon>Anatinae</taxon>
        <taxon>Cairina</taxon>
    </lineage>
</organism>
<evidence type="ECO:0000256" key="3">
    <source>
        <dbReference type="ARBA" id="ARBA00022490"/>
    </source>
</evidence>
<dbReference type="Pfam" id="PF00638">
    <property type="entry name" value="Ran_BP1"/>
    <property type="match status" value="1"/>
</dbReference>
<proteinExistence type="predicted"/>
<accession>A0A8C3BQ00</accession>
<dbReference type="AlphaFoldDB" id="A0A8C3BQ00"/>
<dbReference type="InterPro" id="IPR011993">
    <property type="entry name" value="PH-like_dom_sf"/>
</dbReference>
<comment type="function">
    <text evidence="5">Nuclear export factor for BMP-specific SMAD1/5/8 that plays a critical role in terminating BMP signaling and regulating mesenchymal stem cell differentiation by blocking osteoblast differentiation to promote myogenic differention. Directly recognizes dephosphorylated SMAD1/5/8 and mediates their nuclear export in a Ran-dependent manner.</text>
</comment>
<dbReference type="PROSITE" id="PS50196">
    <property type="entry name" value="RANBD1"/>
    <property type="match status" value="1"/>
</dbReference>
<dbReference type="GO" id="GO:0006611">
    <property type="term" value="P:protein export from nucleus"/>
    <property type="evidence" value="ECO:0007669"/>
    <property type="project" value="TreeGrafter"/>
</dbReference>
<evidence type="ECO:0000313" key="8">
    <source>
        <dbReference type="Ensembl" id="ENSCMMP00000009531.1"/>
    </source>
</evidence>
<dbReference type="CDD" id="cd13180">
    <property type="entry name" value="RanBD_RanBP3"/>
    <property type="match status" value="1"/>
</dbReference>
<dbReference type="PANTHER" id="PTHR23138">
    <property type="entry name" value="RAN BINDING PROTEIN"/>
    <property type="match status" value="1"/>
</dbReference>
<keyword evidence="4" id="KW-0539">Nucleus</keyword>
<protein>
    <recommendedName>
        <fullName evidence="6">Ran-binding protein 3-like</fullName>
    </recommendedName>
</protein>
<dbReference type="GO" id="GO:0005634">
    <property type="term" value="C:nucleus"/>
    <property type="evidence" value="ECO:0007669"/>
    <property type="project" value="UniProtKB-SubCell"/>
</dbReference>
<dbReference type="Ensembl" id="ENSCMMT00000010505.1">
    <property type="protein sequence ID" value="ENSCMMP00000009531.1"/>
    <property type="gene ID" value="ENSCMMG00000005985.1"/>
</dbReference>
<reference evidence="8" key="3">
    <citation type="submission" date="2025-09" db="UniProtKB">
        <authorList>
            <consortium name="Ensembl"/>
        </authorList>
    </citation>
    <scope>IDENTIFICATION</scope>
</reference>
<dbReference type="InterPro" id="IPR045255">
    <property type="entry name" value="RanBP1-like"/>
</dbReference>